<dbReference type="SMART" id="SM00733">
    <property type="entry name" value="Mterf"/>
    <property type="match status" value="36"/>
</dbReference>
<evidence type="ECO:0000256" key="3">
    <source>
        <dbReference type="ARBA" id="ARBA00022946"/>
    </source>
</evidence>
<evidence type="ECO:0000256" key="2">
    <source>
        <dbReference type="ARBA" id="ARBA00022472"/>
    </source>
</evidence>
<dbReference type="OrthoDB" id="637682at2759"/>
<dbReference type="InterPro" id="IPR003690">
    <property type="entry name" value="MTERF"/>
</dbReference>
<accession>A0A9Q0JB37</accession>
<keyword evidence="3" id="KW-0809">Transit peptide</keyword>
<evidence type="ECO:0000313" key="5">
    <source>
        <dbReference type="Proteomes" id="UP001141552"/>
    </source>
</evidence>
<keyword evidence="2" id="KW-0805">Transcription regulation</keyword>
<dbReference type="Pfam" id="PF02536">
    <property type="entry name" value="mTERF"/>
    <property type="match status" value="5"/>
</dbReference>
<dbReference type="GO" id="GO:0003676">
    <property type="term" value="F:nucleic acid binding"/>
    <property type="evidence" value="ECO:0007669"/>
    <property type="project" value="InterPro"/>
</dbReference>
<dbReference type="EMBL" id="JAKUCV010004731">
    <property type="protein sequence ID" value="KAJ4834300.1"/>
    <property type="molecule type" value="Genomic_DNA"/>
</dbReference>
<sequence>VPFSSTAVPEKHLTADKEEAKNKLGLSSAAAVKTIKKSDLFLDHLVSKLHSVRISSQPAGQDLTGAEIREQGSNLLELVNNFPSPAIKNVESVAPTSAREREKLKAVSKLNKLDLDGQLAPNVLYLLELGVDFKQIKIMAWKSPSFVYNSLERKLKPLVKFLVDLGVSKEEIPIILTKCPQLCGCSIKNNLAPTVVHLERLGLKRNLWPKILCRHPCLLGFSRQKIEATATFLLDMGISAKDIGKILNRCPQLFTFSINDKLRPKIEYFTSFGVDVAILFRRNPELFKLSIESNVNHVTQYFLARGFTVEELGAMISSFGCFYCYSLAKNLAPKWEFFLTMGYPRELLVKFPHYFSYSLEGRIKPRYYLVKKHGLEMKLNRMLPLSDPDFKKALEKLRETTNVPFSSTAVPEKHLIADKEEAKNVLTSFLKKLGLSSATAIKTIKKSDLFLDHLVSKPGGRELTGAEIREALVPYLESLSKQLESNLLELVNNFPSPAIKNVESVAPTSAREREKLKAVSKLNKLDLDGQLAPNILYLLELGMDFKQIKLMAWKCPSLVSYSLERKLKPLVAFLLDLGVSKEEIPTILKKCPQLCGYSIKENLAPTVVHLESLGVKRSLWPKILCHHPSILSFSRQKIEATVTFLLDMGVSAKDIGKVLYRCPQMFSFSIDDKLRPMVEYFTSFGVDVAILLRRNPQLFKLSIESNFNHVTQYFLAKGFSVEELGAMISSCGSFYWYSLAKNLAPKWEFFLTMGYPREQLVKFPHYFSYSLEERIKPRYYIVKKHGLDMKLDRMLTLTDPAFEKTLKKLKEKSLSDSASSNAPILLAGEKQEADETYLGTFLKKVGLSSSVLSKSIGKSDTFTNQNVSNFPLVHKSDHIEGHKFTVPEMRDALVPCLEFFSKLNDNRLIRSVNAKEDSVAPVSPSRATLHLKKLKALPRLSKRHLDGQLPPYLFELGLDYEQIKKMASKMGSTGYNNAGAKIKPLLEFFLGLGMPVSNVLALITKYPQLCRVSIKENIIPTMLLLDNLGVDRRLWGKILCSSPGILTLSRQKMEATVNFLLGMGVSAGDIGKTLVRFPTIINFNVKENLQPKVECLFSWGFDGDNVGKILTRFPYIMDLNVEDKLPNSVEYFRSSRLKAGVAGLLIHNPQAFALSVGSNAKQMAKFLMGRGFSREEIGTIISSSGRLICYSLAKNVIENRGLSLTKEFSTEELAIIESYLECSLQGSITLRYSLVDQFGSTPVPRTLVSPEKEAAKAVLKNFLIEKGFTNAVATRTINKVTVIPFLESLLEQYGSTLVDFLRNFPNSRANGKAVALASLASLVKLRKLLALSREAGIGTDGHLPQHIQYLFDLGMDLDQIKQIITRYPYFAYLSLDQQIRPMVEFLLSLGLSKSDIMIIFIKRPQICGFRLKEDIMPAMKLFENLGMDKRCWPTVINKYPQIVMCSRQKVDAILDFFNEMGLSAEGVVKIFTCFPNIFSYSLEKNLRPTAEYFRSLGVRADVILLRWPQVFGLSVEGNLKPSVEFFLEKGYSKVEVGTMISLFGGLIAYSLSKNLRPKWEFFLTMNYPKEDLIRFPQYFSYSLGNRIKPRYAAVVAAGVEFPLSRMLVLRGDKFNTALERKQMEKQGIRLRTYGSVSTPVPATPVAPEKEAAKAVLKKLLIEQGFTNAVATRTINKDTLVPYLENLLEQYGSSLVNFLKKFPNSPANGKPVASVSLASLSKGVGIGADGHLPQHIPYLFDLGMDLDQIKQIIARYPYFAYLSLDHQIRPMVEFLLSLGLSKSDIVIIFFKRPQICAFSLKEDIMPAMKLFENLGMDKRRWPTVINKHAQIITCSRRKADAILDFFNEMGLSAEGIVKILTCFPNIFSYSLEKNLRPTAEYFRSLGVRAEVILLQRPQAFGLSVEGNLKPSVEFFLEKGYSKEEVGTMISLFGNVVTYSLSKTLRPKWEFFLTMNYCREDLIRFPQYFSYSLEHRIKPRYAAVVSAGVEFPLSRMLVLPNDKFKKALEKKQGIR</sequence>
<reference evidence="4" key="1">
    <citation type="submission" date="2022-02" db="EMBL/GenBank/DDBJ databases">
        <authorList>
            <person name="Henning P.M."/>
            <person name="McCubbin A.G."/>
            <person name="Shore J.S."/>
        </authorList>
    </citation>
    <scope>NUCLEOTIDE SEQUENCE</scope>
    <source>
        <strain evidence="4">F60SS</strain>
        <tissue evidence="4">Leaves</tissue>
    </source>
</reference>
<comment type="similarity">
    <text evidence="1">Belongs to the mTERF family.</text>
</comment>
<feature type="non-terminal residue" evidence="4">
    <location>
        <position position="1"/>
    </location>
</feature>
<evidence type="ECO:0000313" key="4">
    <source>
        <dbReference type="EMBL" id="KAJ4834300.1"/>
    </source>
</evidence>
<keyword evidence="2" id="KW-0804">Transcription</keyword>
<comment type="caution">
    <text evidence="4">The sequence shown here is derived from an EMBL/GenBank/DDBJ whole genome shotgun (WGS) entry which is preliminary data.</text>
</comment>
<protein>
    <submittedName>
        <fullName evidence="4">Uncharacterized protein</fullName>
    </submittedName>
</protein>
<dbReference type="PANTHER" id="PTHR13068:SF9">
    <property type="entry name" value="TRANSCRIPTION TERMINATION FACTOR MTERF5, CHLOROPLASTIC"/>
    <property type="match status" value="1"/>
</dbReference>
<dbReference type="PANTHER" id="PTHR13068">
    <property type="entry name" value="CGI-12 PROTEIN-RELATED"/>
    <property type="match status" value="1"/>
</dbReference>
<reference evidence="4" key="2">
    <citation type="journal article" date="2023" name="Plants (Basel)">
        <title>Annotation of the Turnera subulata (Passifloraceae) Draft Genome Reveals the S-Locus Evolved after the Divergence of Turneroideae from Passifloroideae in a Stepwise Manner.</title>
        <authorList>
            <person name="Henning P.M."/>
            <person name="Roalson E.H."/>
            <person name="Mir W."/>
            <person name="McCubbin A.G."/>
            <person name="Shore J.S."/>
        </authorList>
    </citation>
    <scope>NUCLEOTIDE SEQUENCE</scope>
    <source>
        <strain evidence="4">F60SS</strain>
    </source>
</reference>
<organism evidence="4 5">
    <name type="scientific">Turnera subulata</name>
    <dbReference type="NCBI Taxonomy" id="218843"/>
    <lineage>
        <taxon>Eukaryota</taxon>
        <taxon>Viridiplantae</taxon>
        <taxon>Streptophyta</taxon>
        <taxon>Embryophyta</taxon>
        <taxon>Tracheophyta</taxon>
        <taxon>Spermatophyta</taxon>
        <taxon>Magnoliopsida</taxon>
        <taxon>eudicotyledons</taxon>
        <taxon>Gunneridae</taxon>
        <taxon>Pentapetalae</taxon>
        <taxon>rosids</taxon>
        <taxon>fabids</taxon>
        <taxon>Malpighiales</taxon>
        <taxon>Passifloraceae</taxon>
        <taxon>Turnera</taxon>
    </lineage>
</organism>
<dbReference type="Gene3D" id="1.25.70.10">
    <property type="entry name" value="Transcription termination factor 3, mitochondrial"/>
    <property type="match status" value="5"/>
</dbReference>
<name>A0A9Q0JB37_9ROSI</name>
<dbReference type="Proteomes" id="UP001141552">
    <property type="component" value="Unassembled WGS sequence"/>
</dbReference>
<dbReference type="InterPro" id="IPR038538">
    <property type="entry name" value="MTERF_sf"/>
</dbReference>
<keyword evidence="2" id="KW-0806">Transcription termination</keyword>
<feature type="non-terminal residue" evidence="4">
    <location>
        <position position="2013"/>
    </location>
</feature>
<dbReference type="GO" id="GO:0006353">
    <property type="term" value="P:DNA-templated transcription termination"/>
    <property type="evidence" value="ECO:0007669"/>
    <property type="project" value="UniProtKB-KW"/>
</dbReference>
<keyword evidence="5" id="KW-1185">Reference proteome</keyword>
<gene>
    <name evidence="4" type="ORF">Tsubulata_034313</name>
</gene>
<proteinExistence type="inferred from homology"/>
<evidence type="ECO:0000256" key="1">
    <source>
        <dbReference type="ARBA" id="ARBA00007692"/>
    </source>
</evidence>